<dbReference type="PATRIC" id="fig|1703.10.peg.54"/>
<dbReference type="Proteomes" id="UP000217720">
    <property type="component" value="Unassembled WGS sequence"/>
</dbReference>
<dbReference type="EC" id="2.7.7.7" evidence="1"/>
<dbReference type="InterPro" id="IPR002298">
    <property type="entry name" value="DNA_polymerase_A"/>
</dbReference>
<organism evidence="6 8">
    <name type="scientific">Brevibacterium aurantiacum</name>
    <dbReference type="NCBI Taxonomy" id="273384"/>
    <lineage>
        <taxon>Bacteria</taxon>
        <taxon>Bacillati</taxon>
        <taxon>Actinomycetota</taxon>
        <taxon>Actinomycetes</taxon>
        <taxon>Micrococcales</taxon>
        <taxon>Brevibacteriaceae</taxon>
        <taxon>Brevibacterium</taxon>
    </lineage>
</organism>
<dbReference type="SUPFAM" id="SSF56672">
    <property type="entry name" value="DNA/RNA polymerases"/>
    <property type="match status" value="1"/>
</dbReference>
<evidence type="ECO:0000256" key="1">
    <source>
        <dbReference type="ARBA" id="ARBA00012417"/>
    </source>
</evidence>
<dbReference type="KEGG" id="blin:BLSMQ_0053"/>
<evidence type="ECO:0000259" key="5">
    <source>
        <dbReference type="SMART" id="SM00482"/>
    </source>
</evidence>
<keyword evidence="6" id="KW-0808">Transferase</keyword>
<dbReference type="InterPro" id="IPR043502">
    <property type="entry name" value="DNA/RNA_pol_sf"/>
</dbReference>
<evidence type="ECO:0000313" key="9">
    <source>
        <dbReference type="Proteomes" id="UP000217720"/>
    </source>
</evidence>
<keyword evidence="7" id="KW-0378">Hydrolase</keyword>
<dbReference type="GO" id="GO:0003887">
    <property type="term" value="F:DNA-directed DNA polymerase activity"/>
    <property type="evidence" value="ECO:0007669"/>
    <property type="project" value="UniProtKB-EC"/>
</dbReference>
<dbReference type="eggNOG" id="COG0749">
    <property type="taxonomic scope" value="Bacteria"/>
</dbReference>
<comment type="catalytic activity">
    <reaction evidence="3">
        <text>DNA(n) + a 2'-deoxyribonucleoside 5'-triphosphate = DNA(n+1) + diphosphate</text>
        <dbReference type="Rhea" id="RHEA:22508"/>
        <dbReference type="Rhea" id="RHEA-COMP:17339"/>
        <dbReference type="Rhea" id="RHEA-COMP:17340"/>
        <dbReference type="ChEBI" id="CHEBI:33019"/>
        <dbReference type="ChEBI" id="CHEBI:61560"/>
        <dbReference type="ChEBI" id="CHEBI:173112"/>
        <dbReference type="EC" id="2.7.7.7"/>
    </reaction>
</comment>
<dbReference type="InterPro" id="IPR001098">
    <property type="entry name" value="DNA-dir_DNA_pol_A_palm_dom"/>
</dbReference>
<sequence length="613" mass="65116">MTNPSAAVPAWCVIGRAPDSALGGVRGMGSMIAVVDLDDARQRIGKHHLGADELPTFVREREAQGRPRWVFSDTPNWYPALLAAGVQIERCYDLRLTHAILMRSELVADRNAVASAEEWDAGPVSAPTAPEAEALFEVTERRSHIKTVPHDIESALAEFARQSTALQTASDPGRLRLLLAAESAGGLVAAEMRAAGVPWDIAEHDRILAEELGPRPARDAKPAKMLAVAEQVRAALGDPRANLDSHVKLLHSLHAAGINVASTSKWELQESNHAAIAPLLEYKKQSRLLSANGWAWLDEWVSEGRYRPVYVPGGVVTGRWAASGGGALQIPRQLRPALRADPGWRLISADVAQLEPRALAAMSGDRAMAEAGRGRDLYSGLVDEGIVATRQEAKIAVLGAMYGSTTGDSGRLVPRLRTSFPAAMGLVDSAAEVGAAGGVVSTWLGRTSPVPGEGWRRVQSAANQFDATPADENRARRAAGDQGRFTRNFVVQGTAAEWALAWLADLRLRLSQLPAIDDGNPGTTSAVDGDGGTTSAGETMGHVADASGPVFSRRAHLVFFLHDEVIVHAPAQHAEAAAEAIREAAASAGTLLFGNAPVDFPLDLTISERAAKD</sequence>
<dbReference type="OrthoDB" id="4414061at2"/>
<dbReference type="RefSeq" id="WP_069599137.1">
    <property type="nucleotide sequence ID" value="NZ_CP017150.1"/>
</dbReference>
<dbReference type="Pfam" id="PF00476">
    <property type="entry name" value="DNA_pol_A"/>
    <property type="match status" value="1"/>
</dbReference>
<dbReference type="GO" id="GO:0004527">
    <property type="term" value="F:exonuclease activity"/>
    <property type="evidence" value="ECO:0007669"/>
    <property type="project" value="UniProtKB-KW"/>
</dbReference>
<accession>A0A2A3ZHJ7</accession>
<dbReference type="Proteomes" id="UP000094793">
    <property type="component" value="Chromosome"/>
</dbReference>
<evidence type="ECO:0000256" key="4">
    <source>
        <dbReference type="SAM" id="MobiDB-lite"/>
    </source>
</evidence>
<reference evidence="7 9" key="3">
    <citation type="journal article" date="2017" name="Elife">
        <title>Extensive horizontal gene transfer in cheese-associated bacteria.</title>
        <authorList>
            <person name="Bonham K.S."/>
            <person name="Wolfe B.E."/>
            <person name="Dutton R.J."/>
        </authorList>
    </citation>
    <scope>NUCLEOTIDE SEQUENCE [LARGE SCALE GENOMIC DNA]</scope>
    <source>
        <strain evidence="7 9">900_6</strain>
    </source>
</reference>
<evidence type="ECO:0000256" key="3">
    <source>
        <dbReference type="ARBA" id="ARBA00049244"/>
    </source>
</evidence>
<dbReference type="AlphaFoldDB" id="A0A1D7VYB3"/>
<reference evidence="6" key="1">
    <citation type="submission" date="2016-09" db="EMBL/GenBank/DDBJ databases">
        <title>Complete Genome Sequence of Brevibacterium aurantiacum SMQ-1335.</title>
        <authorList>
            <person name="de Melo A.G."/>
            <person name="Labrie S.J."/>
            <person name="Dumaresq J."/>
            <person name="Roberts R.J."/>
            <person name="Tremblay D.M."/>
            <person name="Moineau S."/>
        </authorList>
    </citation>
    <scope>NUCLEOTIDE SEQUENCE</scope>
    <source>
        <strain evidence="6">SMQ-1335</strain>
    </source>
</reference>
<evidence type="ECO:0000313" key="7">
    <source>
        <dbReference type="EMBL" id="PCC51069.1"/>
    </source>
</evidence>
<dbReference type="GO" id="GO:0003677">
    <property type="term" value="F:DNA binding"/>
    <property type="evidence" value="ECO:0007669"/>
    <property type="project" value="InterPro"/>
</dbReference>
<feature type="domain" description="DNA-directed DNA polymerase family A palm" evidence="5">
    <location>
        <begin position="331"/>
        <end position="573"/>
    </location>
</feature>
<dbReference type="Gene3D" id="3.30.70.370">
    <property type="match status" value="1"/>
</dbReference>
<evidence type="ECO:0000313" key="6">
    <source>
        <dbReference type="EMBL" id="AOP51775.1"/>
    </source>
</evidence>
<feature type="region of interest" description="Disordered" evidence="4">
    <location>
        <begin position="517"/>
        <end position="541"/>
    </location>
</feature>
<dbReference type="PANTHER" id="PTHR10133">
    <property type="entry name" value="DNA POLYMERASE I"/>
    <property type="match status" value="1"/>
</dbReference>
<dbReference type="NCBIfam" id="NF011538">
    <property type="entry name" value="PRK14975.1-1"/>
    <property type="match status" value="1"/>
</dbReference>
<dbReference type="CDD" id="cd06444">
    <property type="entry name" value="DNA_pol_A"/>
    <property type="match status" value="1"/>
</dbReference>
<dbReference type="GO" id="GO:0006261">
    <property type="term" value="P:DNA-templated DNA replication"/>
    <property type="evidence" value="ECO:0007669"/>
    <property type="project" value="InterPro"/>
</dbReference>
<dbReference type="EMBL" id="CP017150">
    <property type="protein sequence ID" value="AOP51775.1"/>
    <property type="molecule type" value="Genomic_DNA"/>
</dbReference>
<accession>A0A1D7VYB3</accession>
<keyword evidence="7" id="KW-0540">Nuclease</keyword>
<keyword evidence="6" id="KW-0548">Nucleotidyltransferase</keyword>
<evidence type="ECO:0000256" key="2">
    <source>
        <dbReference type="ARBA" id="ARBA00022705"/>
    </source>
</evidence>
<keyword evidence="2" id="KW-0235">DNA replication</keyword>
<dbReference type="PANTHER" id="PTHR10133:SF27">
    <property type="entry name" value="DNA POLYMERASE NU"/>
    <property type="match status" value="1"/>
</dbReference>
<gene>
    <name evidence="6" type="ORF">BLSMQ_0053</name>
    <name evidence="7" type="ORF">CIK62_05150</name>
</gene>
<evidence type="ECO:0000313" key="8">
    <source>
        <dbReference type="Proteomes" id="UP000094793"/>
    </source>
</evidence>
<keyword evidence="7" id="KW-0269">Exonuclease</keyword>
<protein>
    <recommendedName>
        <fullName evidence="1">DNA-directed DNA polymerase</fullName>
        <ecNumber evidence="1">2.7.7.7</ecNumber>
    </recommendedName>
</protein>
<name>A0A1D7VYB3_BREAU</name>
<reference evidence="8" key="2">
    <citation type="submission" date="2016-09" db="EMBL/GenBank/DDBJ databases">
        <title>Complete Genome Sequence of Brevibacterium linens SMQ-1335.</title>
        <authorList>
            <person name="de Melo A.G."/>
            <person name="Labrie S.J."/>
            <person name="Dumaresq J."/>
            <person name="Roberts R.J."/>
            <person name="Tremblay D.M."/>
            <person name="Moineau S."/>
        </authorList>
    </citation>
    <scope>NUCLEOTIDE SEQUENCE [LARGE SCALE GENOMIC DNA]</scope>
    <source>
        <strain evidence="8">SMQ-1335</strain>
    </source>
</reference>
<proteinExistence type="predicted"/>
<dbReference type="GO" id="GO:0006302">
    <property type="term" value="P:double-strand break repair"/>
    <property type="evidence" value="ECO:0007669"/>
    <property type="project" value="TreeGrafter"/>
</dbReference>
<dbReference type="Gene3D" id="1.10.150.20">
    <property type="entry name" value="5' to 3' exonuclease, C-terminal subdomain"/>
    <property type="match status" value="1"/>
</dbReference>
<dbReference type="EMBL" id="NRGO01000005">
    <property type="protein sequence ID" value="PCC51069.1"/>
    <property type="molecule type" value="Genomic_DNA"/>
</dbReference>
<dbReference type="SMART" id="SM00482">
    <property type="entry name" value="POLAc"/>
    <property type="match status" value="1"/>
</dbReference>